<feature type="compositionally biased region" description="Basic residues" evidence="1">
    <location>
        <begin position="624"/>
        <end position="633"/>
    </location>
</feature>
<dbReference type="OrthoDB" id="423221at2759"/>
<evidence type="ECO:0000256" key="1">
    <source>
        <dbReference type="SAM" id="MobiDB-lite"/>
    </source>
</evidence>
<gene>
    <name evidence="2" type="ORF">DFP72DRAFT_850494</name>
</gene>
<feature type="compositionally biased region" description="Basic residues" evidence="1">
    <location>
        <begin position="586"/>
        <end position="599"/>
    </location>
</feature>
<accession>A0A8H6HR47</accession>
<feature type="compositionally biased region" description="Low complexity" evidence="1">
    <location>
        <begin position="432"/>
        <end position="446"/>
    </location>
</feature>
<feature type="region of interest" description="Disordered" evidence="1">
    <location>
        <begin position="568"/>
        <end position="649"/>
    </location>
</feature>
<feature type="compositionally biased region" description="Polar residues" evidence="1">
    <location>
        <begin position="401"/>
        <end position="410"/>
    </location>
</feature>
<feature type="region of interest" description="Disordered" evidence="1">
    <location>
        <begin position="259"/>
        <end position="316"/>
    </location>
</feature>
<proteinExistence type="predicted"/>
<feature type="compositionally biased region" description="Low complexity" evidence="1">
    <location>
        <begin position="291"/>
        <end position="302"/>
    </location>
</feature>
<feature type="region of interest" description="Disordered" evidence="1">
    <location>
        <begin position="385"/>
        <end position="412"/>
    </location>
</feature>
<dbReference type="EMBL" id="JACGCI010000048">
    <property type="protein sequence ID" value="KAF6751650.1"/>
    <property type="molecule type" value="Genomic_DNA"/>
</dbReference>
<feature type="compositionally biased region" description="Low complexity" evidence="1">
    <location>
        <begin position="262"/>
        <end position="278"/>
    </location>
</feature>
<evidence type="ECO:0000313" key="2">
    <source>
        <dbReference type="EMBL" id="KAF6751650.1"/>
    </source>
</evidence>
<feature type="compositionally biased region" description="Basic and acidic residues" evidence="1">
    <location>
        <begin position="860"/>
        <end position="879"/>
    </location>
</feature>
<sequence length="947" mass="105248">MCLEIDSMSSKARGNWLNQLESGVEVAEGVHLVEHRSHVWIRRYHTAVNSEALCDIIGLLARITFDDHGIAILAAEAAPKELVVATTEKVSPEGFQEWGWQDVLLQSGQERVLSDSVQVDAPTSPGPSGRTDESMKSEEPKEDESALAMCKRRRHASTLTQIFPPDSYLSDIAANKGQTFTLMPNLAWLRRFLRRTRRSGLPKVINISGMYNWSSSPPWSFFQIAGLQEPRDIEKRVTFMSCLIWKANCTPAKQFRGLQSHPTPLLPRSRRTTVPPRTASNDAEHPILVSTTTQRPYPQRTPGAPACGPSHKQSDRYLQAPGLSDEDWEIIQSGIKAANMAAFSQTRARRSSTRHRLYCCTVHLTSRFRLRNAAVHLRISPRLSGHQTALHRNGCPPPSISRPNITSPLRPTTIPPHLLSFASSDAGLQPVPYTAAPPAATPSLASNDAGDSAPSERPSATKCADTTYDLADVQPLELECTISTRTSPLGPGIYYHPPPLRHVAAAMALVGWLKEPSAGIMAEFHPIRLSTEGLAAFADLTPVPPTPVTAAVHNRRKVERRIVRRVVDESEEEYDESEPESDVPKKKSKAKPKVKKPVKKAAASSAATSEAETDDMDVDEPKPAAKKAATKKRKAEDGAEPPAKKAKRADNYPWKLESVAVKRDWNQMKAPPFEMFHWARVVVDTYLDGKIHALITNLTSERHWVLSGTPPIHDFAAVKTIAAFLDIHLGVDGDGEGRSAEVKKRRREQTAVERFHSFREVHTLEWHAHRHTVGQAFLDQFVRQNIAEIDEIPWSQHKEDIALPAAERAIYLELEHHLRALEMTIKRGKKAESDMEKLLNQSLGDSNRLILNGSADLAGDESKSTEPPDARRRAQHNDLRANPRLTTNRCVKRDLATTDKGYTAIDDLGSTMAMWRAIACETRWENPWWVKVAAAGLGWSVAAREKV</sequence>
<dbReference type="Proteomes" id="UP000521943">
    <property type="component" value="Unassembled WGS sequence"/>
</dbReference>
<name>A0A8H6HR47_9AGAR</name>
<dbReference type="AlphaFoldDB" id="A0A8H6HR47"/>
<feature type="region of interest" description="Disordered" evidence="1">
    <location>
        <begin position="854"/>
        <end position="879"/>
    </location>
</feature>
<feature type="compositionally biased region" description="Acidic residues" evidence="1">
    <location>
        <begin position="569"/>
        <end position="581"/>
    </location>
</feature>
<feature type="compositionally biased region" description="Basic and acidic residues" evidence="1">
    <location>
        <begin position="130"/>
        <end position="139"/>
    </location>
</feature>
<organism evidence="2 3">
    <name type="scientific">Ephemerocybe angulata</name>
    <dbReference type="NCBI Taxonomy" id="980116"/>
    <lineage>
        <taxon>Eukaryota</taxon>
        <taxon>Fungi</taxon>
        <taxon>Dikarya</taxon>
        <taxon>Basidiomycota</taxon>
        <taxon>Agaricomycotina</taxon>
        <taxon>Agaricomycetes</taxon>
        <taxon>Agaricomycetidae</taxon>
        <taxon>Agaricales</taxon>
        <taxon>Agaricineae</taxon>
        <taxon>Psathyrellaceae</taxon>
        <taxon>Ephemerocybe</taxon>
    </lineage>
</organism>
<feature type="region of interest" description="Disordered" evidence="1">
    <location>
        <begin position="432"/>
        <end position="462"/>
    </location>
</feature>
<protein>
    <submittedName>
        <fullName evidence="2">Uncharacterized protein</fullName>
    </submittedName>
</protein>
<comment type="caution">
    <text evidence="2">The sequence shown here is derived from an EMBL/GenBank/DDBJ whole genome shotgun (WGS) entry which is preliminary data.</text>
</comment>
<keyword evidence="3" id="KW-1185">Reference proteome</keyword>
<reference evidence="2 3" key="1">
    <citation type="submission" date="2020-07" db="EMBL/GenBank/DDBJ databases">
        <title>Comparative genomics of pyrophilous fungi reveals a link between fire events and developmental genes.</title>
        <authorList>
            <consortium name="DOE Joint Genome Institute"/>
            <person name="Steindorff A.S."/>
            <person name="Carver A."/>
            <person name="Calhoun S."/>
            <person name="Stillman K."/>
            <person name="Liu H."/>
            <person name="Lipzen A."/>
            <person name="Pangilinan J."/>
            <person name="Labutti K."/>
            <person name="Bruns T.D."/>
            <person name="Grigoriev I.V."/>
        </authorList>
    </citation>
    <scope>NUCLEOTIDE SEQUENCE [LARGE SCALE GENOMIC DNA]</scope>
    <source>
        <strain evidence="2 3">CBS 144469</strain>
    </source>
</reference>
<evidence type="ECO:0000313" key="3">
    <source>
        <dbReference type="Proteomes" id="UP000521943"/>
    </source>
</evidence>
<feature type="region of interest" description="Disordered" evidence="1">
    <location>
        <begin position="115"/>
        <end position="144"/>
    </location>
</feature>